<dbReference type="AlphaFoldDB" id="A0A7R9GUI4"/>
<accession>A0A7R9GUI4</accession>
<protein>
    <submittedName>
        <fullName evidence="1">Uncharacterized protein</fullName>
    </submittedName>
</protein>
<gene>
    <name evidence="1" type="ORF">TPSB3V08_LOCUS1444</name>
</gene>
<proteinExistence type="predicted"/>
<reference evidence="1" key="1">
    <citation type="submission" date="2020-11" db="EMBL/GenBank/DDBJ databases">
        <authorList>
            <person name="Tran Van P."/>
        </authorList>
    </citation>
    <scope>NUCLEOTIDE SEQUENCE</scope>
</reference>
<name>A0A7R9GUI4_TIMPO</name>
<sequence length="206" mass="22730">MKCGAVQVVKRVFGAACASGMWRRLTLNIQKDLQSLIGGGGRCKHSVTRSLAPPTLCVYKGLRAYPPVACFPHSIPEILPTVESPSIDTHQIGTTTLLSLQRIKDASITSFPKEEKYRAVLLLTELEFDARGGSTLVHFLGSQQYWVAILMRLHISHVARILLTSEHVVTDGPSWLVELEISKFVFEKNTRLLNVGSHAEYMCGGV</sequence>
<dbReference type="EMBL" id="OD000517">
    <property type="protein sequence ID" value="CAD7397966.1"/>
    <property type="molecule type" value="Genomic_DNA"/>
</dbReference>
<organism evidence="1">
    <name type="scientific">Timema poppense</name>
    <name type="common">Walking stick</name>
    <dbReference type="NCBI Taxonomy" id="170557"/>
    <lineage>
        <taxon>Eukaryota</taxon>
        <taxon>Metazoa</taxon>
        <taxon>Ecdysozoa</taxon>
        <taxon>Arthropoda</taxon>
        <taxon>Hexapoda</taxon>
        <taxon>Insecta</taxon>
        <taxon>Pterygota</taxon>
        <taxon>Neoptera</taxon>
        <taxon>Polyneoptera</taxon>
        <taxon>Phasmatodea</taxon>
        <taxon>Timematodea</taxon>
        <taxon>Timematoidea</taxon>
        <taxon>Timematidae</taxon>
        <taxon>Timema</taxon>
    </lineage>
</organism>
<evidence type="ECO:0000313" key="1">
    <source>
        <dbReference type="EMBL" id="CAD7397966.1"/>
    </source>
</evidence>